<feature type="transmembrane region" description="Helical" evidence="5">
    <location>
        <begin position="231"/>
        <end position="248"/>
    </location>
</feature>
<organism evidence="8 9">
    <name type="scientific">Tribonema minus</name>
    <dbReference type="NCBI Taxonomy" id="303371"/>
    <lineage>
        <taxon>Eukaryota</taxon>
        <taxon>Sar</taxon>
        <taxon>Stramenopiles</taxon>
        <taxon>Ochrophyta</taxon>
        <taxon>PX clade</taxon>
        <taxon>Xanthophyceae</taxon>
        <taxon>Tribonematales</taxon>
        <taxon>Tribonemataceae</taxon>
        <taxon>Tribonema</taxon>
    </lineage>
</organism>
<evidence type="ECO:0000313" key="9">
    <source>
        <dbReference type="Proteomes" id="UP000664859"/>
    </source>
</evidence>
<name>A0A836CFX7_9STRA</name>
<feature type="transmembrane region" description="Helical" evidence="5">
    <location>
        <begin position="121"/>
        <end position="141"/>
    </location>
</feature>
<evidence type="ECO:0000259" key="7">
    <source>
        <dbReference type="Pfam" id="PF03151"/>
    </source>
</evidence>
<sequence length="395" mass="42183">MRLRALLPLAVVALAGASTLAPPRPEAIGTHVHAELQPRHHHAEQGVQLTQHHHITAIVSDVEDVREQEQPLQQQQQRPPLLSPARKQKAKVAFYFALWYALNIAYNIANKRALNALPLPWTVGTAQLGAGAVWVGAQWLLRIRAAPVLERGALRRVLPVAAFHGGGQVATVLSLGAGAVSFTHIVKAAEPLFSALVAAVAFGQVFKPQVYAALLPVVGGVAVACAKELNFSWVSFVAAMSSNLFFALRANYSKVLMQKRLGRNVEPANLYALITMVAFVLCLPLALAAEGALVGPAWGQGVKDLAGVVARPRAQLAWLVALSGLTHYLNNEVMYLALGSVHPVTLAVGNTLKRVFIIVASLVVFRNPITPAGAAGSAVAIAGVQLYSWARQRYS</sequence>
<feature type="domain" description="Sugar phosphate transporter" evidence="7">
    <location>
        <begin position="91"/>
        <end position="388"/>
    </location>
</feature>
<feature type="transmembrane region" description="Helical" evidence="5">
    <location>
        <begin position="92"/>
        <end position="109"/>
    </location>
</feature>
<feature type="transmembrane region" description="Helical" evidence="5">
    <location>
        <begin position="268"/>
        <end position="289"/>
    </location>
</feature>
<feature type="chain" id="PRO_5032883435" evidence="6">
    <location>
        <begin position="18"/>
        <end position="395"/>
    </location>
</feature>
<accession>A0A836CFX7</accession>
<dbReference type="Pfam" id="PF03151">
    <property type="entry name" value="TPT"/>
    <property type="match status" value="1"/>
</dbReference>
<comment type="caution">
    <text evidence="8">The sequence shown here is derived from an EMBL/GenBank/DDBJ whole genome shotgun (WGS) entry which is preliminary data.</text>
</comment>
<proteinExistence type="predicted"/>
<dbReference type="Proteomes" id="UP000664859">
    <property type="component" value="Unassembled WGS sequence"/>
</dbReference>
<evidence type="ECO:0000313" key="8">
    <source>
        <dbReference type="EMBL" id="KAG5182381.1"/>
    </source>
</evidence>
<keyword evidence="4 5" id="KW-0472">Membrane</keyword>
<evidence type="ECO:0000256" key="3">
    <source>
        <dbReference type="ARBA" id="ARBA00022989"/>
    </source>
</evidence>
<evidence type="ECO:0000256" key="1">
    <source>
        <dbReference type="ARBA" id="ARBA00004141"/>
    </source>
</evidence>
<reference evidence="8" key="1">
    <citation type="submission" date="2021-02" db="EMBL/GenBank/DDBJ databases">
        <title>First Annotated Genome of the Yellow-green Alga Tribonema minus.</title>
        <authorList>
            <person name="Mahan K.M."/>
        </authorList>
    </citation>
    <scope>NUCLEOTIDE SEQUENCE</scope>
    <source>
        <strain evidence="8">UTEX B ZZ1240</strain>
    </source>
</reference>
<keyword evidence="6" id="KW-0732">Signal</keyword>
<feature type="transmembrane region" description="Helical" evidence="5">
    <location>
        <begin position="369"/>
        <end position="390"/>
    </location>
</feature>
<evidence type="ECO:0000256" key="6">
    <source>
        <dbReference type="SAM" id="SignalP"/>
    </source>
</evidence>
<keyword evidence="9" id="KW-1185">Reference proteome</keyword>
<dbReference type="EMBL" id="JAFCMP010000246">
    <property type="protein sequence ID" value="KAG5182381.1"/>
    <property type="molecule type" value="Genomic_DNA"/>
</dbReference>
<comment type="subcellular location">
    <subcellularLocation>
        <location evidence="1">Membrane</location>
        <topology evidence="1">Multi-pass membrane protein</topology>
    </subcellularLocation>
</comment>
<keyword evidence="3 5" id="KW-1133">Transmembrane helix</keyword>
<dbReference type="GO" id="GO:0016020">
    <property type="term" value="C:membrane"/>
    <property type="evidence" value="ECO:0007669"/>
    <property type="project" value="UniProtKB-SubCell"/>
</dbReference>
<evidence type="ECO:0000256" key="5">
    <source>
        <dbReference type="SAM" id="Phobius"/>
    </source>
</evidence>
<dbReference type="InterPro" id="IPR050186">
    <property type="entry name" value="TPT_transporter"/>
</dbReference>
<keyword evidence="2 5" id="KW-0812">Transmembrane</keyword>
<evidence type="ECO:0000256" key="2">
    <source>
        <dbReference type="ARBA" id="ARBA00022692"/>
    </source>
</evidence>
<dbReference type="InterPro" id="IPR037185">
    <property type="entry name" value="EmrE-like"/>
</dbReference>
<feature type="signal peptide" evidence="6">
    <location>
        <begin position="1"/>
        <end position="17"/>
    </location>
</feature>
<evidence type="ECO:0000256" key="4">
    <source>
        <dbReference type="ARBA" id="ARBA00023136"/>
    </source>
</evidence>
<protein>
    <submittedName>
        <fullName evidence="8">Plastidic triose-phosphate/phosphate translocator</fullName>
    </submittedName>
</protein>
<dbReference type="InterPro" id="IPR004853">
    <property type="entry name" value="Sugar_P_trans_dom"/>
</dbReference>
<dbReference type="SUPFAM" id="SSF103481">
    <property type="entry name" value="Multidrug resistance efflux transporter EmrE"/>
    <property type="match status" value="1"/>
</dbReference>
<dbReference type="PANTHER" id="PTHR11132">
    <property type="entry name" value="SOLUTE CARRIER FAMILY 35"/>
    <property type="match status" value="1"/>
</dbReference>
<gene>
    <name evidence="8" type="ORF">JKP88DRAFT_57890</name>
</gene>
<dbReference type="AlphaFoldDB" id="A0A836CFX7"/>
<dbReference type="OrthoDB" id="6418713at2759"/>
<feature type="transmembrane region" description="Helical" evidence="5">
    <location>
        <begin position="192"/>
        <end position="211"/>
    </location>
</feature>